<evidence type="ECO:0000256" key="1">
    <source>
        <dbReference type="ARBA" id="ARBA00009186"/>
    </source>
</evidence>
<proteinExistence type="inferred from homology"/>
<dbReference type="InterPro" id="IPR002541">
    <property type="entry name" value="Cyt_c_assembly"/>
</dbReference>
<name>F1TCE4_9FIRM</name>
<feature type="transmembrane region" description="Helical" evidence="3">
    <location>
        <begin position="119"/>
        <end position="138"/>
    </location>
</feature>
<dbReference type="PANTHER" id="PTHR43653">
    <property type="entry name" value="CYTOCHROME C ASSEMBLY PROTEIN-RELATED"/>
    <property type="match status" value="1"/>
</dbReference>
<comment type="caution">
    <text evidence="6">The sequence shown here is derived from an EMBL/GenBank/DDBJ whole genome shotgun (WGS) entry which is preliminary data.</text>
</comment>
<dbReference type="Pfam" id="PF01578">
    <property type="entry name" value="Cytochrom_C_asm"/>
    <property type="match status" value="1"/>
</dbReference>
<evidence type="ECO:0000256" key="3">
    <source>
        <dbReference type="SAM" id="Phobius"/>
    </source>
</evidence>
<feature type="transmembrane region" description="Helical" evidence="3">
    <location>
        <begin position="37"/>
        <end position="59"/>
    </location>
</feature>
<feature type="domain" description="Cytochrome c assembly protein" evidence="4">
    <location>
        <begin position="86"/>
        <end position="285"/>
    </location>
</feature>
<feature type="transmembrane region" description="Helical" evidence="3">
    <location>
        <begin position="299"/>
        <end position="319"/>
    </location>
</feature>
<feature type="transmembrane region" description="Helical" evidence="3">
    <location>
        <begin position="266"/>
        <end position="287"/>
    </location>
</feature>
<dbReference type="RefSeq" id="WP_004618890.1">
    <property type="nucleotide sequence ID" value="NZ_ACXX02000005.1"/>
</dbReference>
<keyword evidence="3" id="KW-0472">Membrane</keyword>
<dbReference type="PANTHER" id="PTHR43653:SF1">
    <property type="entry name" value="CYTOCHROME C-TYPE BIOGENESIS PROTEIN CCMF"/>
    <property type="match status" value="1"/>
</dbReference>
<keyword evidence="7" id="KW-1185">Reference proteome</keyword>
<feature type="domain" description="Cytochrome c-type biogenesis protein CcmF C-terminal" evidence="5">
    <location>
        <begin position="358"/>
        <end position="608"/>
    </location>
</feature>
<dbReference type="InterPro" id="IPR032523">
    <property type="entry name" value="CcmF_C"/>
</dbReference>
<feature type="transmembrane region" description="Helical" evidence="3">
    <location>
        <begin position="202"/>
        <end position="223"/>
    </location>
</feature>
<dbReference type="GO" id="GO:0020037">
    <property type="term" value="F:heme binding"/>
    <property type="evidence" value="ECO:0007669"/>
    <property type="project" value="InterPro"/>
</dbReference>
<feature type="transmembrane region" description="Helical" evidence="3">
    <location>
        <begin position="385"/>
        <end position="403"/>
    </location>
</feature>
<feature type="transmembrane region" description="Helical" evidence="3">
    <location>
        <begin position="415"/>
        <end position="433"/>
    </location>
</feature>
<dbReference type="Pfam" id="PF16327">
    <property type="entry name" value="CcmF_C"/>
    <property type="match status" value="1"/>
</dbReference>
<keyword evidence="3" id="KW-1133">Transmembrane helix</keyword>
<protein>
    <submittedName>
        <fullName evidence="6">Cytochrome c assembly protein</fullName>
    </submittedName>
</protein>
<dbReference type="GO" id="GO:0016020">
    <property type="term" value="C:membrane"/>
    <property type="evidence" value="ECO:0007669"/>
    <property type="project" value="InterPro"/>
</dbReference>
<feature type="transmembrane region" description="Helical" evidence="3">
    <location>
        <begin position="598"/>
        <end position="616"/>
    </location>
</feature>
<feature type="transmembrane region" description="Helical" evidence="3">
    <location>
        <begin position="472"/>
        <end position="495"/>
    </location>
</feature>
<evidence type="ECO:0000259" key="5">
    <source>
        <dbReference type="Pfam" id="PF16327"/>
    </source>
</evidence>
<keyword evidence="2" id="KW-0201">Cytochrome c-type biogenesis</keyword>
<feature type="transmembrane region" description="Helical" evidence="3">
    <location>
        <begin position="6"/>
        <end position="25"/>
    </location>
</feature>
<dbReference type="eggNOG" id="COG1138">
    <property type="taxonomic scope" value="Bacteria"/>
</dbReference>
<dbReference type="STRING" id="588581.Cpap_2746"/>
<sequence>MNFLGTWMLRFAFTCGLISLLLIAFKNEKEENKNLGILTGIVASSGVLLSSLFLLYSLVSGNYSVEYVYHNTEKSLPLIYKISAFWSGSSGSMLFWTSVLAVLLIVVCFRNKEKSSTKTISGVLLFVMTLFMFVVTFIKNPFKQVSSQSDGFGLNPALQSLGMVFHPPVIIIAFSFFFIAFGYQLFDIRKNTEEHVNITWKWAMWGWILLTFGIVTGGIWAYTELGWGGYWAWDPIENSSLVNWLFATTFLHGLRREGNNNKRMNFLLIFLTSFTILVGTYIARSGVLESVHAYSSRGVTVVFGVVLLALVLLFIFYYFKIRKAHGKDVINNSGEAAPKKLLPNIIKPGNLFTAISIITAVLIFGGTTFPLFGGLFIKNPSAAPISFYQYVFGIYGILMLLFLSINPSIFSRKMLLIPGAVCGLTVLGLMLFLSDYGLLTKLSLAVCTMLAVNLIINVVINYKKLILNPKKMAVLLLHAALILMAVGFAGSMGMLQSTDKTLEKGSTMVFGEYEVKYRNLFWKEETGKTTAVSVLGVSGPAGKFQLKPELSYYQKMKTSHSRAVIKSGLKEDLYIIFEGIDEKDNISLKVKVVKWVNLVWAGSILLIVFTILYYVFENKKTKIVIKNNLEQEV</sequence>
<evidence type="ECO:0000313" key="6">
    <source>
        <dbReference type="EMBL" id="EGD48059.1"/>
    </source>
</evidence>
<gene>
    <name evidence="6" type="ORF">Cpap_2746</name>
</gene>
<dbReference type="EMBL" id="ACXX02000005">
    <property type="protein sequence ID" value="EGD48059.1"/>
    <property type="molecule type" value="Genomic_DNA"/>
</dbReference>
<dbReference type="GO" id="GO:0015232">
    <property type="term" value="F:heme transmembrane transporter activity"/>
    <property type="evidence" value="ECO:0007669"/>
    <property type="project" value="InterPro"/>
</dbReference>
<dbReference type="PRINTS" id="PR01410">
    <property type="entry name" value="CCBIOGENESIS"/>
</dbReference>
<feature type="transmembrane region" description="Helical" evidence="3">
    <location>
        <begin position="439"/>
        <end position="460"/>
    </location>
</feature>
<dbReference type="Proteomes" id="UP000003860">
    <property type="component" value="Unassembled WGS sequence"/>
</dbReference>
<keyword evidence="3" id="KW-0812">Transmembrane</keyword>
<reference evidence="6" key="1">
    <citation type="submission" date="2009-07" db="EMBL/GenBank/DDBJ databases">
        <authorList>
            <consortium name="US DOE Joint Genome Institute (JGI-PGF)"/>
            <person name="Lucas S."/>
            <person name="Copeland A."/>
            <person name="Lapidus A."/>
            <person name="Glavina del Rio T."/>
            <person name="Tice H."/>
            <person name="Bruce D."/>
            <person name="Goodwin L."/>
            <person name="Pitluck S."/>
            <person name="Larimer F."/>
            <person name="Land M.L."/>
            <person name="Mouttaki H."/>
            <person name="He Z."/>
            <person name="Zhou J."/>
            <person name="Hemme C.L."/>
        </authorList>
    </citation>
    <scope>NUCLEOTIDE SEQUENCE [LARGE SCALE GENOMIC DNA]</scope>
    <source>
        <strain evidence="6">DSM 2782</strain>
    </source>
</reference>
<dbReference type="InterPro" id="IPR003567">
    <property type="entry name" value="Cyt_c_biogenesis"/>
</dbReference>
<feature type="transmembrane region" description="Helical" evidence="3">
    <location>
        <begin position="158"/>
        <end position="181"/>
    </location>
</feature>
<accession>F1TCE4</accession>
<dbReference type="AlphaFoldDB" id="F1TCE4"/>
<evidence type="ECO:0000313" key="7">
    <source>
        <dbReference type="Proteomes" id="UP000003860"/>
    </source>
</evidence>
<comment type="similarity">
    <text evidence="1">Belongs to the CcmF/CycK/Ccl1/NrfE/CcsA family.</text>
</comment>
<feature type="transmembrane region" description="Helical" evidence="3">
    <location>
        <begin position="349"/>
        <end position="373"/>
    </location>
</feature>
<reference evidence="6" key="2">
    <citation type="submission" date="2011-01" db="EMBL/GenBank/DDBJ databases">
        <title>The Non-contiguous Finished genome of Clostridium papyrosolvens.</title>
        <authorList>
            <person name="Lucas S."/>
            <person name="Copeland A."/>
            <person name="Lapidus A."/>
            <person name="Cheng J.-F."/>
            <person name="Goodwin L."/>
            <person name="Pitluck S."/>
            <person name="Misra M."/>
            <person name="Chertkov O."/>
            <person name="Detter J.C."/>
            <person name="Han C."/>
            <person name="Tapia R."/>
            <person name="Land M."/>
            <person name="Hauser L."/>
            <person name="Kyrpides N."/>
            <person name="Ivanova N."/>
            <person name="Pagani I."/>
            <person name="Mouttaki H."/>
            <person name="He Z."/>
            <person name="Zhou J."/>
            <person name="Hemme C.L."/>
            <person name="Woyke T."/>
        </authorList>
    </citation>
    <scope>NUCLEOTIDE SEQUENCE [LARGE SCALE GENOMIC DNA]</scope>
    <source>
        <strain evidence="6">DSM 2782</strain>
    </source>
</reference>
<dbReference type="GO" id="GO:0017004">
    <property type="term" value="P:cytochrome complex assembly"/>
    <property type="evidence" value="ECO:0007669"/>
    <property type="project" value="UniProtKB-KW"/>
</dbReference>
<organism evidence="6 7">
    <name type="scientific">Ruminiclostridium papyrosolvens DSM 2782</name>
    <dbReference type="NCBI Taxonomy" id="588581"/>
    <lineage>
        <taxon>Bacteria</taxon>
        <taxon>Bacillati</taxon>
        <taxon>Bacillota</taxon>
        <taxon>Clostridia</taxon>
        <taxon>Eubacteriales</taxon>
        <taxon>Oscillospiraceae</taxon>
        <taxon>Ruminiclostridium</taxon>
    </lineage>
</organism>
<feature type="transmembrane region" description="Helical" evidence="3">
    <location>
        <begin position="79"/>
        <end position="107"/>
    </location>
</feature>
<evidence type="ECO:0000256" key="2">
    <source>
        <dbReference type="ARBA" id="ARBA00022748"/>
    </source>
</evidence>
<feature type="transmembrane region" description="Helical" evidence="3">
    <location>
        <begin position="235"/>
        <end position="254"/>
    </location>
</feature>
<dbReference type="OrthoDB" id="9761451at2"/>
<evidence type="ECO:0000259" key="4">
    <source>
        <dbReference type="Pfam" id="PF01578"/>
    </source>
</evidence>